<dbReference type="Pfam" id="PF10604">
    <property type="entry name" value="Polyketide_cyc2"/>
    <property type="match status" value="1"/>
</dbReference>
<organism evidence="1 2">
    <name type="scientific">Nakamurella panacisegetis</name>
    <dbReference type="NCBI Taxonomy" id="1090615"/>
    <lineage>
        <taxon>Bacteria</taxon>
        <taxon>Bacillati</taxon>
        <taxon>Actinomycetota</taxon>
        <taxon>Actinomycetes</taxon>
        <taxon>Nakamurellales</taxon>
        <taxon>Nakamurellaceae</taxon>
        <taxon>Nakamurella</taxon>
    </lineage>
</organism>
<dbReference type="AlphaFoldDB" id="A0A1H0SNN0"/>
<dbReference type="Gene3D" id="3.30.530.20">
    <property type="match status" value="1"/>
</dbReference>
<sequence length="156" mass="16534">MTVRVAAALDVAAPVEDVFAAMIDLPSQDRWILATSLFALEGDAEVPAVGSRIAALTGVGGIGVLDTMTVTVFEPPHRWETSHTGHTIKGIGIFTVDPMPNGSRVTWAEELDLPLGAIGRIGFKVVAPIVRWGLKTSLRRLATGVLDGSLPVGRQR</sequence>
<dbReference type="SUPFAM" id="SSF55961">
    <property type="entry name" value="Bet v1-like"/>
    <property type="match status" value="1"/>
</dbReference>
<evidence type="ECO:0000313" key="1">
    <source>
        <dbReference type="EMBL" id="SDP42848.1"/>
    </source>
</evidence>
<dbReference type="STRING" id="1090615.SAMN04515671_4187"/>
<gene>
    <name evidence="1" type="ORF">SAMN04515671_4187</name>
</gene>
<accession>A0A1H0SNN0</accession>
<evidence type="ECO:0000313" key="2">
    <source>
        <dbReference type="Proteomes" id="UP000198741"/>
    </source>
</evidence>
<dbReference type="Proteomes" id="UP000198741">
    <property type="component" value="Chromosome I"/>
</dbReference>
<protein>
    <submittedName>
        <fullName evidence="1">Carbon monoxide dehydrogenase subunit G</fullName>
    </submittedName>
</protein>
<dbReference type="OrthoDB" id="4823586at2"/>
<proteinExistence type="predicted"/>
<keyword evidence="2" id="KW-1185">Reference proteome</keyword>
<dbReference type="InterPro" id="IPR019587">
    <property type="entry name" value="Polyketide_cyclase/dehydratase"/>
</dbReference>
<name>A0A1H0SNN0_9ACTN</name>
<dbReference type="RefSeq" id="WP_157695585.1">
    <property type="nucleotide sequence ID" value="NZ_LT629710.1"/>
</dbReference>
<dbReference type="EMBL" id="LT629710">
    <property type="protein sequence ID" value="SDP42848.1"/>
    <property type="molecule type" value="Genomic_DNA"/>
</dbReference>
<dbReference type="InterPro" id="IPR023393">
    <property type="entry name" value="START-like_dom_sf"/>
</dbReference>
<reference evidence="1 2" key="1">
    <citation type="submission" date="2016-10" db="EMBL/GenBank/DDBJ databases">
        <authorList>
            <person name="de Groot N.N."/>
        </authorList>
    </citation>
    <scope>NUCLEOTIDE SEQUENCE [LARGE SCALE GENOMIC DNA]</scope>
    <source>
        <strain evidence="2">P4-7,KCTC 19426,CECT 7604</strain>
    </source>
</reference>
<dbReference type="CDD" id="cd07812">
    <property type="entry name" value="SRPBCC"/>
    <property type="match status" value="1"/>
</dbReference>